<keyword evidence="5" id="KW-1185">Reference proteome</keyword>
<dbReference type="EMBL" id="BOSM01000004">
    <property type="protein sequence ID" value="GIP58969.1"/>
    <property type="molecule type" value="Genomic_DNA"/>
</dbReference>
<keyword evidence="1" id="KW-0808">Transferase</keyword>
<dbReference type="PROSITE" id="PS51186">
    <property type="entry name" value="GNAT"/>
    <property type="match status" value="1"/>
</dbReference>
<organism evidence="4 5">
    <name type="scientific">Paenibacillus woosongensis</name>
    <dbReference type="NCBI Taxonomy" id="307580"/>
    <lineage>
        <taxon>Bacteria</taxon>
        <taxon>Bacillati</taxon>
        <taxon>Bacillota</taxon>
        <taxon>Bacilli</taxon>
        <taxon>Bacillales</taxon>
        <taxon>Paenibacillaceae</taxon>
        <taxon>Paenibacillus</taxon>
    </lineage>
</organism>
<dbReference type="PANTHER" id="PTHR43420">
    <property type="entry name" value="ACETYLTRANSFERASE"/>
    <property type="match status" value="1"/>
</dbReference>
<comment type="caution">
    <text evidence="4">The sequence shown here is derived from an EMBL/GenBank/DDBJ whole genome shotgun (WGS) entry which is preliminary data.</text>
</comment>
<dbReference type="SUPFAM" id="SSF55729">
    <property type="entry name" value="Acyl-CoA N-acyltransferases (Nat)"/>
    <property type="match status" value="2"/>
</dbReference>
<feature type="domain" description="N-acetyltransferase" evidence="3">
    <location>
        <begin position="152"/>
        <end position="293"/>
    </location>
</feature>
<keyword evidence="2" id="KW-0012">Acyltransferase</keyword>
<dbReference type="Proteomes" id="UP000681290">
    <property type="component" value="Unassembled WGS sequence"/>
</dbReference>
<gene>
    <name evidence="4" type="ORF">J15TS10_27830</name>
</gene>
<dbReference type="CDD" id="cd04301">
    <property type="entry name" value="NAT_SF"/>
    <property type="match status" value="2"/>
</dbReference>
<dbReference type="InterPro" id="IPR050680">
    <property type="entry name" value="YpeA/RimI_acetyltransf"/>
</dbReference>
<name>A0ABQ4MSK3_9BACL</name>
<evidence type="ECO:0000313" key="5">
    <source>
        <dbReference type="Proteomes" id="UP000681290"/>
    </source>
</evidence>
<dbReference type="InterPro" id="IPR000182">
    <property type="entry name" value="GNAT_dom"/>
</dbReference>
<evidence type="ECO:0000256" key="1">
    <source>
        <dbReference type="ARBA" id="ARBA00022679"/>
    </source>
</evidence>
<reference evidence="4 5" key="1">
    <citation type="submission" date="2021-03" db="EMBL/GenBank/DDBJ databases">
        <title>Antimicrobial resistance genes in bacteria isolated from Japanese honey, and their potential for conferring macrolide and lincosamide resistance in the American foulbrood pathogen Paenibacillus larvae.</title>
        <authorList>
            <person name="Okamoto M."/>
            <person name="Kumagai M."/>
            <person name="Kanamori H."/>
            <person name="Takamatsu D."/>
        </authorList>
    </citation>
    <scope>NUCLEOTIDE SEQUENCE [LARGE SCALE GENOMIC DNA]</scope>
    <source>
        <strain evidence="4 5">J15TS10</strain>
    </source>
</reference>
<dbReference type="RefSeq" id="WP_213591570.1">
    <property type="nucleotide sequence ID" value="NZ_BOSM01000004.1"/>
</dbReference>
<protein>
    <submittedName>
        <fullName evidence="4">Acetyltransferase</fullName>
    </submittedName>
</protein>
<evidence type="ECO:0000256" key="2">
    <source>
        <dbReference type="ARBA" id="ARBA00023315"/>
    </source>
</evidence>
<dbReference type="Pfam" id="PF00583">
    <property type="entry name" value="Acetyltransf_1"/>
    <property type="match status" value="1"/>
</dbReference>
<evidence type="ECO:0000259" key="3">
    <source>
        <dbReference type="PROSITE" id="PS51186"/>
    </source>
</evidence>
<accession>A0ABQ4MSK3</accession>
<dbReference type="Gene3D" id="3.40.630.30">
    <property type="match status" value="2"/>
</dbReference>
<sequence length="295" mass="33692">MQEYQMIKMEDYSNDQIDRIRSLEQLCQINDRSNLRVGIDSLKAVGGDEAYLCFFVNRLIGFLSWYTSDGTEANMNGMVHPDFRRKGVFNTLLKRALPEMQAKGIPVCRFRIPLNSEPGIGFIKHLGSSFHTSEFSMNLQQFQADASNHRAFALRLADVEDLEFMITCSSQAFGDSEAWTRNYFARTREPERVSYIALNNLEPIGMIRVNYVSRDTAVIHDLCVLPLHQGKGYGRKILNGVVKLLLEQKCSIIRLGVVTDNRRALNLYHSIGFEVSSEFHYYVISINETLLNTAK</sequence>
<dbReference type="InterPro" id="IPR016181">
    <property type="entry name" value="Acyl_CoA_acyltransferase"/>
</dbReference>
<evidence type="ECO:0000313" key="4">
    <source>
        <dbReference type="EMBL" id="GIP58969.1"/>
    </source>
</evidence>
<proteinExistence type="predicted"/>